<evidence type="ECO:0000259" key="5">
    <source>
        <dbReference type="PROSITE" id="PS50931"/>
    </source>
</evidence>
<dbReference type="CDD" id="cd05466">
    <property type="entry name" value="PBP2_LTTR_substrate"/>
    <property type="match status" value="1"/>
</dbReference>
<dbReference type="GO" id="GO:0003700">
    <property type="term" value="F:DNA-binding transcription factor activity"/>
    <property type="evidence" value="ECO:0007669"/>
    <property type="project" value="InterPro"/>
</dbReference>
<dbReference type="InterPro" id="IPR036388">
    <property type="entry name" value="WH-like_DNA-bd_sf"/>
</dbReference>
<dbReference type="PRINTS" id="PR00039">
    <property type="entry name" value="HTHLYSR"/>
</dbReference>
<dbReference type="SUPFAM" id="SSF46785">
    <property type="entry name" value="Winged helix' DNA-binding domain"/>
    <property type="match status" value="1"/>
</dbReference>
<keyword evidence="3" id="KW-0238">DNA-binding</keyword>
<gene>
    <name evidence="6" type="ORF">IAA28_07470</name>
</gene>
<dbReference type="PANTHER" id="PTHR30126">
    <property type="entry name" value="HTH-TYPE TRANSCRIPTIONAL REGULATOR"/>
    <property type="match status" value="1"/>
</dbReference>
<name>A0A9D2AWL5_9FIRM</name>
<comment type="similarity">
    <text evidence="1">Belongs to the LysR transcriptional regulatory family.</text>
</comment>
<dbReference type="PANTHER" id="PTHR30126:SF40">
    <property type="entry name" value="HTH-TYPE TRANSCRIPTIONAL REGULATOR GLTR"/>
    <property type="match status" value="1"/>
</dbReference>
<evidence type="ECO:0000313" key="6">
    <source>
        <dbReference type="EMBL" id="HIX52628.1"/>
    </source>
</evidence>
<dbReference type="Proteomes" id="UP000886780">
    <property type="component" value="Unassembled WGS sequence"/>
</dbReference>
<accession>A0A9D2AWL5</accession>
<protein>
    <submittedName>
        <fullName evidence="6">LysR family transcriptional regulator</fullName>
    </submittedName>
</protein>
<keyword evidence="2" id="KW-0805">Transcription regulation</keyword>
<reference evidence="6" key="2">
    <citation type="submission" date="2021-04" db="EMBL/GenBank/DDBJ databases">
        <authorList>
            <person name="Gilroy R."/>
        </authorList>
    </citation>
    <scope>NUCLEOTIDE SEQUENCE</scope>
    <source>
        <strain evidence="6">ChiGjej4B4-12881</strain>
    </source>
</reference>
<dbReference type="Gene3D" id="1.10.10.10">
    <property type="entry name" value="Winged helix-like DNA-binding domain superfamily/Winged helix DNA-binding domain"/>
    <property type="match status" value="1"/>
</dbReference>
<keyword evidence="4" id="KW-0804">Transcription</keyword>
<evidence type="ECO:0000256" key="3">
    <source>
        <dbReference type="ARBA" id="ARBA00023125"/>
    </source>
</evidence>
<dbReference type="Pfam" id="PF00126">
    <property type="entry name" value="HTH_1"/>
    <property type="match status" value="1"/>
</dbReference>
<organism evidence="6 7">
    <name type="scientific">Candidatus Lachnoclostridium stercoripullorum</name>
    <dbReference type="NCBI Taxonomy" id="2838635"/>
    <lineage>
        <taxon>Bacteria</taxon>
        <taxon>Bacillati</taxon>
        <taxon>Bacillota</taxon>
        <taxon>Clostridia</taxon>
        <taxon>Lachnospirales</taxon>
        <taxon>Lachnospiraceae</taxon>
    </lineage>
</organism>
<evidence type="ECO:0000313" key="7">
    <source>
        <dbReference type="Proteomes" id="UP000886780"/>
    </source>
</evidence>
<sequence>MEFREIATFLQAAQLKSFSKAARKLDYSQGAVTIQIKHLESELGVRLFDRIGKQVSLTHQGELFYRYAVSLTHNLEEIREAMAGTRELTGTLALGTIESICSSIIPPILSEYHRRFPQVSVSITIDSPQALLEMMNENALDIVYFLDKRLYDQRWVKVLEEPEEIVFAASSAHPFAGRKNLDLEEVAAQPFLLTEKAASYRSILDSYLASRQKNIRPFLEIGNTDFILQMLRDNTGLSLLPLFSIEKDVQRGALTALDVKDFHMQIWRQIVYHRDKWVTREMSEFLKLANAGETEEP</sequence>
<dbReference type="GO" id="GO:0000976">
    <property type="term" value="F:transcription cis-regulatory region binding"/>
    <property type="evidence" value="ECO:0007669"/>
    <property type="project" value="TreeGrafter"/>
</dbReference>
<comment type="caution">
    <text evidence="6">The sequence shown here is derived from an EMBL/GenBank/DDBJ whole genome shotgun (WGS) entry which is preliminary data.</text>
</comment>
<evidence type="ECO:0000256" key="4">
    <source>
        <dbReference type="ARBA" id="ARBA00023163"/>
    </source>
</evidence>
<dbReference type="AlphaFoldDB" id="A0A9D2AWL5"/>
<dbReference type="FunFam" id="1.10.10.10:FF:000001">
    <property type="entry name" value="LysR family transcriptional regulator"/>
    <property type="match status" value="1"/>
</dbReference>
<evidence type="ECO:0000256" key="2">
    <source>
        <dbReference type="ARBA" id="ARBA00023015"/>
    </source>
</evidence>
<dbReference type="InterPro" id="IPR005119">
    <property type="entry name" value="LysR_subst-bd"/>
</dbReference>
<feature type="domain" description="HTH lysR-type" evidence="5">
    <location>
        <begin position="1"/>
        <end position="58"/>
    </location>
</feature>
<dbReference type="PROSITE" id="PS50931">
    <property type="entry name" value="HTH_LYSR"/>
    <property type="match status" value="1"/>
</dbReference>
<reference evidence="6" key="1">
    <citation type="journal article" date="2021" name="PeerJ">
        <title>Extensive microbial diversity within the chicken gut microbiome revealed by metagenomics and culture.</title>
        <authorList>
            <person name="Gilroy R."/>
            <person name="Ravi A."/>
            <person name="Getino M."/>
            <person name="Pursley I."/>
            <person name="Horton D.L."/>
            <person name="Alikhan N.F."/>
            <person name="Baker D."/>
            <person name="Gharbi K."/>
            <person name="Hall N."/>
            <person name="Watson M."/>
            <person name="Adriaenssens E.M."/>
            <person name="Foster-Nyarko E."/>
            <person name="Jarju S."/>
            <person name="Secka A."/>
            <person name="Antonio M."/>
            <person name="Oren A."/>
            <person name="Chaudhuri R.R."/>
            <person name="La Ragione R."/>
            <person name="Hildebrand F."/>
            <person name="Pallen M.J."/>
        </authorList>
    </citation>
    <scope>NUCLEOTIDE SEQUENCE</scope>
    <source>
        <strain evidence="6">ChiGjej4B4-12881</strain>
    </source>
</reference>
<evidence type="ECO:0000256" key="1">
    <source>
        <dbReference type="ARBA" id="ARBA00009437"/>
    </source>
</evidence>
<dbReference type="InterPro" id="IPR000847">
    <property type="entry name" value="LysR_HTH_N"/>
</dbReference>
<dbReference type="InterPro" id="IPR036390">
    <property type="entry name" value="WH_DNA-bd_sf"/>
</dbReference>
<proteinExistence type="inferred from homology"/>
<dbReference type="Pfam" id="PF03466">
    <property type="entry name" value="LysR_substrate"/>
    <property type="match status" value="1"/>
</dbReference>
<dbReference type="EMBL" id="DXEU01000133">
    <property type="protein sequence ID" value="HIX52628.1"/>
    <property type="molecule type" value="Genomic_DNA"/>
</dbReference>
<dbReference type="Gene3D" id="3.40.190.290">
    <property type="match status" value="1"/>
</dbReference>
<dbReference type="SUPFAM" id="SSF53850">
    <property type="entry name" value="Periplasmic binding protein-like II"/>
    <property type="match status" value="1"/>
</dbReference>